<feature type="repeat" description="Pumilio" evidence="5">
    <location>
        <begin position="555"/>
        <end position="590"/>
    </location>
</feature>
<dbReference type="SUPFAM" id="SSF48371">
    <property type="entry name" value="ARM repeat"/>
    <property type="match status" value="1"/>
</dbReference>
<reference evidence="8 9" key="1">
    <citation type="journal article" date="2018" name="PLoS Genet.">
        <title>Population sequencing reveals clonal diversity and ancestral inbreeding in the grapevine cultivar Chardonnay.</title>
        <authorList>
            <person name="Roach M.J."/>
            <person name="Johnson D.L."/>
            <person name="Bohlmann J."/>
            <person name="van Vuuren H.J."/>
            <person name="Jones S.J."/>
            <person name="Pretorius I.S."/>
            <person name="Schmidt S.A."/>
            <person name="Borneman A.R."/>
        </authorList>
    </citation>
    <scope>NUCLEOTIDE SEQUENCE [LARGE SCALE GENOMIC DNA]</scope>
    <source>
        <strain evidence="9">cv. Chardonnay</strain>
        <tissue evidence="8">Leaf</tissue>
    </source>
</reference>
<dbReference type="PANTHER" id="PTHR12537">
    <property type="entry name" value="RNA BINDING PROTEIN PUMILIO-RELATED"/>
    <property type="match status" value="1"/>
</dbReference>
<dbReference type="SMART" id="SM00025">
    <property type="entry name" value="Pumilio"/>
    <property type="match status" value="8"/>
</dbReference>
<dbReference type="CDD" id="cd07920">
    <property type="entry name" value="Pumilio"/>
    <property type="match status" value="1"/>
</dbReference>
<feature type="repeat" description="Pumilio" evidence="5">
    <location>
        <begin position="482"/>
        <end position="518"/>
    </location>
</feature>
<evidence type="ECO:0000256" key="1">
    <source>
        <dbReference type="ARBA" id="ARBA00022737"/>
    </source>
</evidence>
<feature type="compositionally biased region" description="Basic and acidic residues" evidence="6">
    <location>
        <begin position="1"/>
        <end position="20"/>
    </location>
</feature>
<dbReference type="InterPro" id="IPR016024">
    <property type="entry name" value="ARM-type_fold"/>
</dbReference>
<dbReference type="PROSITE" id="PS50302">
    <property type="entry name" value="PUM"/>
    <property type="match status" value="7"/>
</dbReference>
<dbReference type="FunFam" id="1.25.10.10:FF:000237">
    <property type="entry name" value="Pumilio homolog 9"/>
    <property type="match status" value="1"/>
</dbReference>
<dbReference type="InterPro" id="IPR033133">
    <property type="entry name" value="PUM-HD"/>
</dbReference>
<dbReference type="EMBL" id="QGNW01000688">
    <property type="protein sequence ID" value="RVW65454.1"/>
    <property type="molecule type" value="Genomic_DNA"/>
</dbReference>
<feature type="repeat" description="Pumilio" evidence="5">
    <location>
        <begin position="519"/>
        <end position="554"/>
    </location>
</feature>
<dbReference type="Proteomes" id="UP000288805">
    <property type="component" value="Unassembled WGS sequence"/>
</dbReference>
<dbReference type="AlphaFoldDB" id="A0A438FZT3"/>
<evidence type="ECO:0000313" key="9">
    <source>
        <dbReference type="Proteomes" id="UP000288805"/>
    </source>
</evidence>
<feature type="region of interest" description="Disordered" evidence="6">
    <location>
        <begin position="1"/>
        <end position="27"/>
    </location>
</feature>
<evidence type="ECO:0000256" key="6">
    <source>
        <dbReference type="SAM" id="MobiDB-lite"/>
    </source>
</evidence>
<comment type="caution">
    <text evidence="8">The sequence shown here is derived from an EMBL/GenBank/DDBJ whole genome shotgun (WGS) entry which is preliminary data.</text>
</comment>
<name>A0A438FZT3_VITVI</name>
<dbReference type="Pfam" id="PF00806">
    <property type="entry name" value="PUF"/>
    <property type="match status" value="8"/>
</dbReference>
<evidence type="ECO:0000256" key="3">
    <source>
        <dbReference type="ARBA" id="ARBA00022884"/>
    </source>
</evidence>
<comment type="function">
    <text evidence="4">Sequence-specific RNA-binding protein that regulates translation and mRNA stability by binding the 3'-UTR of target mRNAs.</text>
</comment>
<dbReference type="GO" id="GO:0003723">
    <property type="term" value="F:RNA binding"/>
    <property type="evidence" value="ECO:0007669"/>
    <property type="project" value="UniProtKB-KW"/>
</dbReference>
<sequence>MSKRAGKEKESEENMEREGDIESMLNEIPNASSHNLLHHLLKSLSPVSSSSVSNGFDVGLSYSAPFEEPKYQTPTNHYQSRLPVYSELSNSRDGKKENMFDGVALSGNFQRMHIGDERNGFSRNEHVPMDPNRFGFDFGGCASNGSIPYYIANSPYEDFDSDFSDYGGFQSSIHGVPASFNSHDMNSRLHLQKESRVGNLMGSNIFNNQSNAFCSNPSVYKRNMDYLMELGNELGSGCFNGGIQLQSPSMSKSYLKDNVVWSQQCRIYSNIDRDALNPLDSSQLIQPKLALGCGHPLYNQRVLSAIPNSRVSQSLWSPEKGDVEAFNCEDSFIIRGKNLNYVIKNECDSWKGGYKKTSHNEILMHNLREKGEEVDCQLYSRRICGSSQGRRSSSQLLLHPNYCSLAEAQGCIYSLAKDHNGCRFLQRMFDGATVEDVQLVFNETIKHVVELMMNPFGNYLMQKLLDVCNEDQRMQIVLALTEEPGELVRISLNAHGTRVVQKLVMTLKTRQQISLVVLALEPYFLDLTKDHHGNHVVQRCLEYLSCEDIKFFFYDAAKYCVDIATHRHGCCVLQRCITRSTGKHGEKLVAEISANGLLLAQDDFGNYVIQYIIELKIPSAIASLMSQFEGNYVHLSMQKFSSHVVEKCLKHLEESRPRIVHEFLSVPHFEQLMQDPFANYVIQSALEVTKGPLHASLIEAVRPHIILRTSPYCKKIFSRTLFKK</sequence>
<dbReference type="InterPro" id="IPR011989">
    <property type="entry name" value="ARM-like"/>
</dbReference>
<proteinExistence type="predicted"/>
<dbReference type="Gene3D" id="1.25.10.10">
    <property type="entry name" value="Leucine-rich Repeat Variant"/>
    <property type="match status" value="1"/>
</dbReference>
<feature type="repeat" description="Pumilio" evidence="5">
    <location>
        <begin position="407"/>
        <end position="442"/>
    </location>
</feature>
<dbReference type="InterPro" id="IPR001313">
    <property type="entry name" value="Pumilio_RNA-bd_rpt"/>
</dbReference>
<evidence type="ECO:0000313" key="8">
    <source>
        <dbReference type="EMBL" id="RVW65454.1"/>
    </source>
</evidence>
<feature type="domain" description="PUM-HD" evidence="7">
    <location>
        <begin position="385"/>
        <end position="724"/>
    </location>
</feature>
<feature type="repeat" description="Pumilio" evidence="5">
    <location>
        <begin position="591"/>
        <end position="626"/>
    </location>
</feature>
<keyword evidence="2" id="KW-0810">Translation regulation</keyword>
<evidence type="ECO:0000256" key="5">
    <source>
        <dbReference type="PROSITE-ProRule" id="PRU00317"/>
    </source>
</evidence>
<feature type="repeat" description="Pumilio" evidence="5">
    <location>
        <begin position="662"/>
        <end position="699"/>
    </location>
</feature>
<evidence type="ECO:0000256" key="4">
    <source>
        <dbReference type="ARBA" id="ARBA00058490"/>
    </source>
</evidence>
<protein>
    <submittedName>
        <fullName evidence="8">Putative pumilio-like 7, chloroplastic</fullName>
    </submittedName>
</protein>
<dbReference type="PROSITE" id="PS50303">
    <property type="entry name" value="PUM_HD"/>
    <property type="match status" value="1"/>
</dbReference>
<dbReference type="InterPro" id="IPR033712">
    <property type="entry name" value="Pumilio_RNA-bd"/>
</dbReference>
<evidence type="ECO:0000259" key="7">
    <source>
        <dbReference type="PROSITE" id="PS50303"/>
    </source>
</evidence>
<gene>
    <name evidence="8" type="primary">APUM7_4</name>
    <name evidence="8" type="ORF">CK203_022101</name>
</gene>
<accession>A0A438FZT3</accession>
<keyword evidence="1" id="KW-0677">Repeat</keyword>
<evidence type="ECO:0000256" key="2">
    <source>
        <dbReference type="ARBA" id="ARBA00022845"/>
    </source>
</evidence>
<keyword evidence="3" id="KW-0694">RNA-binding</keyword>
<dbReference type="GO" id="GO:0006417">
    <property type="term" value="P:regulation of translation"/>
    <property type="evidence" value="ECO:0007669"/>
    <property type="project" value="UniProtKB-KW"/>
</dbReference>
<feature type="repeat" description="Pumilio" evidence="5">
    <location>
        <begin position="443"/>
        <end position="479"/>
    </location>
</feature>
<organism evidence="8 9">
    <name type="scientific">Vitis vinifera</name>
    <name type="common">Grape</name>
    <dbReference type="NCBI Taxonomy" id="29760"/>
    <lineage>
        <taxon>Eukaryota</taxon>
        <taxon>Viridiplantae</taxon>
        <taxon>Streptophyta</taxon>
        <taxon>Embryophyta</taxon>
        <taxon>Tracheophyta</taxon>
        <taxon>Spermatophyta</taxon>
        <taxon>Magnoliopsida</taxon>
        <taxon>eudicotyledons</taxon>
        <taxon>Gunneridae</taxon>
        <taxon>Pentapetalae</taxon>
        <taxon>rosids</taxon>
        <taxon>Vitales</taxon>
        <taxon>Vitaceae</taxon>
        <taxon>Viteae</taxon>
        <taxon>Vitis</taxon>
    </lineage>
</organism>
<dbReference type="PANTHER" id="PTHR12537:SF13">
    <property type="entry name" value="PUMILIO HOMOLOGY DOMAIN FAMILY MEMBER 4"/>
    <property type="match status" value="1"/>
</dbReference>